<dbReference type="eggNOG" id="COG4676">
    <property type="taxonomic scope" value="Bacteria"/>
</dbReference>
<dbReference type="AlphaFoldDB" id="N8ZW30"/>
<dbReference type="EMBL" id="APPO01000020">
    <property type="protein sequence ID" value="ENV35963.1"/>
    <property type="molecule type" value="Genomic_DNA"/>
</dbReference>
<organism evidence="2 3">
    <name type="scientific">Acinetobacter venetianus (strain ATCC 31012 / DSM 23050 / BCRC 14357 / CCUG 45561 / CIP 110063 / KCTC 2702 / LMG 19082 / RAG-1)</name>
    <dbReference type="NCBI Taxonomy" id="1191460"/>
    <lineage>
        <taxon>Bacteria</taxon>
        <taxon>Pseudomonadati</taxon>
        <taxon>Pseudomonadota</taxon>
        <taxon>Gammaproteobacteria</taxon>
        <taxon>Moraxellales</taxon>
        <taxon>Moraxellaceae</taxon>
        <taxon>Acinetobacter</taxon>
    </lineage>
</organism>
<reference evidence="2 3" key="1">
    <citation type="submission" date="2013-02" db="EMBL/GenBank/DDBJ databases">
        <title>The Genome Sequence of Acinetobacter venetianus CIP 110063.</title>
        <authorList>
            <consortium name="The Broad Institute Genome Sequencing Platform"/>
            <consortium name="The Broad Institute Genome Sequencing Center for Infectious Disease"/>
            <person name="Cerqueira G."/>
            <person name="Feldgarden M."/>
            <person name="Courvalin P."/>
            <person name="Perichon B."/>
            <person name="Grillot-Courvalin C."/>
            <person name="Clermont D."/>
            <person name="Rocha E."/>
            <person name="Yoon E.-J."/>
            <person name="Nemec A."/>
            <person name="Walker B."/>
            <person name="Young S.K."/>
            <person name="Zeng Q."/>
            <person name="Gargeya S."/>
            <person name="Fitzgerald M."/>
            <person name="Haas B."/>
            <person name="Abouelleil A."/>
            <person name="Alvarado L."/>
            <person name="Arachchi H.M."/>
            <person name="Berlin A.M."/>
            <person name="Chapman S.B."/>
            <person name="Dewar J."/>
            <person name="Goldberg J."/>
            <person name="Griggs A."/>
            <person name="Gujja S."/>
            <person name="Hansen M."/>
            <person name="Howarth C."/>
            <person name="Imamovic A."/>
            <person name="Larimer J."/>
            <person name="McCowan C."/>
            <person name="Murphy C."/>
            <person name="Neiman D."/>
            <person name="Pearson M."/>
            <person name="Priest M."/>
            <person name="Roberts A."/>
            <person name="Saif S."/>
            <person name="Shea T."/>
            <person name="Sisk P."/>
            <person name="Sykes S."/>
            <person name="Wortman J."/>
            <person name="Nusbaum C."/>
            <person name="Birren B."/>
        </authorList>
    </citation>
    <scope>NUCLEOTIDE SEQUENCE [LARGE SCALE GENOMIC DNA]</scope>
    <source>
        <strain evidence="3">ATCC 31012 / DSM 23050 / BCRC 14357 / CCUG 45561 / CIP 110063 / KCTC 2702 / LMG 19082 / RAG-1</strain>
    </source>
</reference>
<dbReference type="HOGENOM" id="CLU_506836_0_0_6"/>
<dbReference type="Gene3D" id="2.60.120.380">
    <property type="match status" value="1"/>
</dbReference>
<evidence type="ECO:0008006" key="4">
    <source>
        <dbReference type="Google" id="ProtNLM"/>
    </source>
</evidence>
<feature type="signal peptide" evidence="1">
    <location>
        <begin position="1"/>
        <end position="20"/>
    </location>
</feature>
<comment type="caution">
    <text evidence="2">The sequence shown here is derived from an EMBL/GenBank/DDBJ whole genome shotgun (WGS) entry which is preliminary data.</text>
</comment>
<gene>
    <name evidence="2" type="ORF">F959_02974</name>
</gene>
<keyword evidence="1" id="KW-0732">Signal</keyword>
<evidence type="ECO:0000313" key="3">
    <source>
        <dbReference type="Proteomes" id="UP000018445"/>
    </source>
</evidence>
<sequence length="616" mass="65238">MNKKQLILKLSAIAVSVLLASCGGDGYYGKENGNNGTVVAQIATVTITIRDVTGFAIPAAIVKIGESEMIANEQGIVTFRLESGKTHSATVTANGYQVTNADVVVGAGQTTATQTIRITPLSAENSTVIARVFNGETGSVLANTQIQVGTETKTTGANGDVTLSNITNSEKVLFNINSQGFAQQSIVVNTITGQPSNINIQLLPLKLAGSFSPSTNASVSLSNSIAKVDVFANSLARTDSQSINGNVSIKIAPINSILDIHQLPGELTTVDSSGQRQLIESFGAMIINAVDSADNEVTLKTGNVATVSIPVVTRSTTLPATTPLYIYDVEEGYWVKDGSNILTLSTDGKYYTGSTSQFGAVSAATVYQTVEVTGCLADGNGYRLQNVPISLEGVDYSGYSTAITNSNGEFTISARANSTAVVAGQLGRSISNSNKITTAANSYAMSPCLEMTNLSNNVTVKLTWGSLPNDIDSHLLAPNGSLVYYGSKGSLSSAPYAYLDVDDTSSFGPEIVTIRRLMVGDYYYVVHNYSGTYDPGITDSPTRVELNTPTGSELFVPNSGESVNMINKNYWHVFTLRVDSNCNISVIPVRQWLDSEISLKRPQQTPSYCVPSEVVN</sequence>
<dbReference type="Proteomes" id="UP000018445">
    <property type="component" value="Unassembled WGS sequence"/>
</dbReference>
<evidence type="ECO:0000313" key="2">
    <source>
        <dbReference type="EMBL" id="ENV35963.1"/>
    </source>
</evidence>
<evidence type="ECO:0000256" key="1">
    <source>
        <dbReference type="SAM" id="SignalP"/>
    </source>
</evidence>
<dbReference type="RefSeq" id="WP_004881588.1">
    <property type="nucleotide sequence ID" value="NZ_AKIQ01000083.1"/>
</dbReference>
<dbReference type="GeneID" id="58195811"/>
<dbReference type="PATRIC" id="fig|1191460.12.peg.2957"/>
<protein>
    <recommendedName>
        <fullName evidence="4">Carboxypeptidase regulatory-like domain-containing protein</fullName>
    </recommendedName>
</protein>
<keyword evidence="3" id="KW-1185">Reference proteome</keyword>
<feature type="chain" id="PRO_5004138280" description="Carboxypeptidase regulatory-like domain-containing protein" evidence="1">
    <location>
        <begin position="21"/>
        <end position="616"/>
    </location>
</feature>
<dbReference type="OrthoDB" id="5624957at2"/>
<name>N8ZW30_ACIVR</name>
<proteinExistence type="predicted"/>
<dbReference type="PROSITE" id="PS51257">
    <property type="entry name" value="PROKAR_LIPOPROTEIN"/>
    <property type="match status" value="1"/>
</dbReference>
<accession>N8ZW30</accession>